<dbReference type="OMA" id="INRMFTL"/>
<dbReference type="RefSeq" id="XP_018009737.1">
    <property type="nucleotide sequence ID" value="XM_018154248.2"/>
</dbReference>
<dbReference type="GO" id="GO:0000973">
    <property type="term" value="P:post-transcriptional tethering of RNA polymerase II gene DNA at nuclear periphery"/>
    <property type="evidence" value="ECO:0007669"/>
    <property type="project" value="TreeGrafter"/>
</dbReference>
<dbReference type="PROSITE" id="PS50250">
    <property type="entry name" value="PCI"/>
    <property type="match status" value="1"/>
</dbReference>
<protein>
    <recommendedName>
        <fullName evidence="3">PCI domain-containing protein 2 homolog</fullName>
    </recommendedName>
    <alternativeName>
        <fullName evidence="2">CSN12-like protein</fullName>
    </alternativeName>
</protein>
<dbReference type="GO" id="GO:0016973">
    <property type="term" value="P:poly(A)+ mRNA export from nucleus"/>
    <property type="evidence" value="ECO:0007669"/>
    <property type="project" value="TreeGrafter"/>
</dbReference>
<dbReference type="Pfam" id="PF01399">
    <property type="entry name" value="PCI"/>
    <property type="match status" value="1"/>
</dbReference>
<evidence type="ECO:0000259" key="4">
    <source>
        <dbReference type="PROSITE" id="PS50250"/>
    </source>
</evidence>
<dbReference type="GO" id="GO:0006368">
    <property type="term" value="P:transcription elongation by RNA polymerase II"/>
    <property type="evidence" value="ECO:0007669"/>
    <property type="project" value="TreeGrafter"/>
</dbReference>
<dbReference type="GO" id="GO:0003723">
    <property type="term" value="F:RNA binding"/>
    <property type="evidence" value="ECO:0007669"/>
    <property type="project" value="InterPro"/>
</dbReference>
<dbReference type="KEGG" id="hazt:108667246"/>
<evidence type="ECO:0000256" key="3">
    <source>
        <dbReference type="ARBA" id="ARBA00072421"/>
    </source>
</evidence>
<dbReference type="Gene3D" id="1.10.10.10">
    <property type="entry name" value="Winged helix-like DNA-binding domain superfamily/Winged helix DNA-binding domain"/>
    <property type="match status" value="1"/>
</dbReference>
<dbReference type="GO" id="GO:0003690">
    <property type="term" value="F:double-stranded DNA binding"/>
    <property type="evidence" value="ECO:0007669"/>
    <property type="project" value="InterPro"/>
</dbReference>
<proteinExistence type="inferred from homology"/>
<dbReference type="OrthoDB" id="10252687at2759"/>
<dbReference type="FunFam" id="1.10.10.10:FF:000146">
    <property type="entry name" value="PCI domain-containing protein 2 homolog"/>
    <property type="match status" value="1"/>
</dbReference>
<dbReference type="GeneID" id="108667246"/>
<dbReference type="PANTHER" id="PTHR12732:SF0">
    <property type="entry name" value="PCI DOMAIN-CONTAINING PROTEIN 2"/>
    <property type="match status" value="1"/>
</dbReference>
<dbReference type="Proteomes" id="UP000694843">
    <property type="component" value="Unplaced"/>
</dbReference>
<dbReference type="InterPro" id="IPR000717">
    <property type="entry name" value="PCI_dom"/>
</dbReference>
<evidence type="ECO:0000256" key="1">
    <source>
        <dbReference type="ARBA" id="ARBA00025771"/>
    </source>
</evidence>
<dbReference type="AlphaFoldDB" id="A0A8B7N771"/>
<dbReference type="SMART" id="SM00753">
    <property type="entry name" value="PAM"/>
    <property type="match status" value="1"/>
</dbReference>
<comment type="similarity">
    <text evidence="1">Belongs to the CSN12 family.</text>
</comment>
<evidence type="ECO:0000313" key="6">
    <source>
        <dbReference type="RefSeq" id="XP_018009737.1"/>
    </source>
</evidence>
<keyword evidence="5" id="KW-1185">Reference proteome</keyword>
<name>A0A8B7N771_HYAAZ</name>
<dbReference type="InterPro" id="IPR036388">
    <property type="entry name" value="WH-like_DNA-bd_sf"/>
</dbReference>
<dbReference type="PANTHER" id="PTHR12732">
    <property type="entry name" value="UNCHARACTERIZED PROTEASOME COMPONENT REGION PCI-CONTAINING"/>
    <property type="match status" value="1"/>
</dbReference>
<accession>A0A8B7N771</accession>
<reference evidence="6" key="1">
    <citation type="submission" date="2025-08" db="UniProtKB">
        <authorList>
            <consortium name="RefSeq"/>
        </authorList>
    </citation>
    <scope>IDENTIFICATION</scope>
    <source>
        <tissue evidence="6">Whole organism</tissue>
    </source>
</reference>
<organism evidence="5 6">
    <name type="scientific">Hyalella azteca</name>
    <name type="common">Amphipod</name>
    <dbReference type="NCBI Taxonomy" id="294128"/>
    <lineage>
        <taxon>Eukaryota</taxon>
        <taxon>Metazoa</taxon>
        <taxon>Ecdysozoa</taxon>
        <taxon>Arthropoda</taxon>
        <taxon>Crustacea</taxon>
        <taxon>Multicrustacea</taxon>
        <taxon>Malacostraca</taxon>
        <taxon>Eumalacostraca</taxon>
        <taxon>Peracarida</taxon>
        <taxon>Amphipoda</taxon>
        <taxon>Senticaudata</taxon>
        <taxon>Talitrida</taxon>
        <taxon>Talitroidea</taxon>
        <taxon>Hyalellidae</taxon>
        <taxon>Hyalella</taxon>
    </lineage>
</organism>
<dbReference type="CTD" id="55795"/>
<evidence type="ECO:0000256" key="2">
    <source>
        <dbReference type="ARBA" id="ARBA00033214"/>
    </source>
</evidence>
<dbReference type="InterPro" id="IPR045114">
    <property type="entry name" value="Csn12-like"/>
</dbReference>
<feature type="domain" description="PCI" evidence="4">
    <location>
        <begin position="215"/>
        <end position="396"/>
    </location>
</feature>
<dbReference type="GO" id="GO:0070390">
    <property type="term" value="C:transcription export complex 2"/>
    <property type="evidence" value="ECO:0007669"/>
    <property type="project" value="TreeGrafter"/>
</dbReference>
<evidence type="ECO:0000313" key="5">
    <source>
        <dbReference type="Proteomes" id="UP000694843"/>
    </source>
</evidence>
<gene>
    <name evidence="6" type="primary">LOC108667246</name>
</gene>
<sequence length="402" mass="46333">MNKNISSNINLNDYLNQVNDAHYNQDGEAVAALLSFRQPHVMSHRLNAEKPERAVANIIYPPMDEVVLAHLKVILWYRCGKVLEMWQAQCAMVTAVARFMTESKEENWMLPLMNTACLELRLQSISADAQSARTGATKAGELLEKTADCLMACFRVCAADTRASENDTKRWGLLYLVNQFFKIYFKINKLNLCKPMIRAIESLAFKDQYPLSQLITYKYYTGRKAMFDSDFKAANEALSFAFQRCPRRSHKNKRRILIYLLPVKMLIGYIPKKSLLLKYNLKEFMDVVMAVKTGDIRLLNDAFVQYERFFIGAGIYLILEKLKSVAYRNLFKKVFLIKQSHQLDIAVFTQALKWLRMEDIDVDETECLLANMIYEGKIKGYISHVHKKLVVSKKDAFPPIAA</sequence>